<keyword evidence="8" id="KW-0067">ATP-binding</keyword>
<dbReference type="SUPFAM" id="SSF55083">
    <property type="entry name" value="6-hydroxymethyl-7,8-dihydropterin pyrophosphokinase, HPPK"/>
    <property type="match status" value="1"/>
</dbReference>
<comment type="function">
    <text evidence="10">Catalyzes the transfer of pyrophosphate from adenosine triphosphate (ATP) to 6-hydroxymethyl-7,8-dihydropterin, an enzymatic step in folate biosynthesis pathway.</text>
</comment>
<protein>
    <recommendedName>
        <fullName evidence="4">2-amino-4-hydroxy-6-hydroxymethyldihydropteridine pyrophosphokinase</fullName>
        <ecNumber evidence="3">2.7.6.3</ecNumber>
    </recommendedName>
    <alternativeName>
        <fullName evidence="11">6-hydroxymethyl-7,8-dihydropterin pyrophosphokinase</fullName>
    </alternativeName>
    <alternativeName>
        <fullName evidence="12">7,8-dihydro-6-hydroxymethylpterin-pyrophosphokinase</fullName>
    </alternativeName>
</protein>
<sequence length="153" mass="16821">MTTSFAIALGSNRRTRHGSPQATLRAAIARLGRVVAVSEIIGSAPVGPSARRFANAVAIIESVEAPPDLLARLKRLERAFERRPGRRWGARSLDCDIVLWSGGAWCGPGLTIPHPFFRERRFVLDPLAQVAPDWRDPVSGHTVRQLRARAKRG</sequence>
<feature type="domain" description="7,8-dihydro-6-hydroxymethylpterin-pyrophosphokinase" evidence="13">
    <location>
        <begin position="7"/>
        <end position="132"/>
    </location>
</feature>
<accession>A0ABZ0BD09</accession>
<evidence type="ECO:0000256" key="5">
    <source>
        <dbReference type="ARBA" id="ARBA00022679"/>
    </source>
</evidence>
<dbReference type="CDD" id="cd00483">
    <property type="entry name" value="HPPK"/>
    <property type="match status" value="1"/>
</dbReference>
<evidence type="ECO:0000256" key="4">
    <source>
        <dbReference type="ARBA" id="ARBA00016218"/>
    </source>
</evidence>
<dbReference type="NCBIfam" id="TIGR01498">
    <property type="entry name" value="folK"/>
    <property type="match status" value="1"/>
</dbReference>
<evidence type="ECO:0000256" key="9">
    <source>
        <dbReference type="ARBA" id="ARBA00022909"/>
    </source>
</evidence>
<dbReference type="Proteomes" id="UP001302249">
    <property type="component" value="Chromosome"/>
</dbReference>
<evidence type="ECO:0000259" key="13">
    <source>
        <dbReference type="Pfam" id="PF01288"/>
    </source>
</evidence>
<keyword evidence="15" id="KW-1185">Reference proteome</keyword>
<dbReference type="RefSeq" id="WP_313917232.1">
    <property type="nucleotide sequence ID" value="NZ_CP135076.1"/>
</dbReference>
<evidence type="ECO:0000313" key="15">
    <source>
        <dbReference type="Proteomes" id="UP001302249"/>
    </source>
</evidence>
<dbReference type="Pfam" id="PF01288">
    <property type="entry name" value="HPPK"/>
    <property type="match status" value="1"/>
</dbReference>
<evidence type="ECO:0000313" key="14">
    <source>
        <dbReference type="EMBL" id="WNO54581.1"/>
    </source>
</evidence>
<evidence type="ECO:0000256" key="8">
    <source>
        <dbReference type="ARBA" id="ARBA00022840"/>
    </source>
</evidence>
<name>A0ABZ0BD09_9SPHN</name>
<evidence type="ECO:0000256" key="2">
    <source>
        <dbReference type="ARBA" id="ARBA00005810"/>
    </source>
</evidence>
<keyword evidence="9" id="KW-0289">Folate biosynthesis</keyword>
<dbReference type="PANTHER" id="PTHR43071:SF1">
    <property type="entry name" value="2-AMINO-4-HYDROXY-6-HYDROXYMETHYLDIHYDROPTERIDINE PYROPHOSPHOKINASE"/>
    <property type="match status" value="1"/>
</dbReference>
<dbReference type="Gene3D" id="3.30.70.560">
    <property type="entry name" value="7,8-Dihydro-6-hydroxymethylpterin-pyrophosphokinase HPPK"/>
    <property type="match status" value="1"/>
</dbReference>
<comment type="similarity">
    <text evidence="2">Belongs to the HPPK family.</text>
</comment>
<dbReference type="PANTHER" id="PTHR43071">
    <property type="entry name" value="2-AMINO-4-HYDROXY-6-HYDROXYMETHYLDIHYDROPTERIDINE PYROPHOSPHOKINASE"/>
    <property type="match status" value="1"/>
</dbReference>
<organism evidence="14 15">
    <name type="scientific">Stakelama saccharophila</name>
    <dbReference type="NCBI Taxonomy" id="3075605"/>
    <lineage>
        <taxon>Bacteria</taxon>
        <taxon>Pseudomonadati</taxon>
        <taxon>Pseudomonadota</taxon>
        <taxon>Alphaproteobacteria</taxon>
        <taxon>Sphingomonadales</taxon>
        <taxon>Sphingomonadaceae</taxon>
        <taxon>Stakelama</taxon>
    </lineage>
</organism>
<gene>
    <name evidence="14" type="primary">folK</name>
    <name evidence="14" type="ORF">RPR59_04825</name>
</gene>
<evidence type="ECO:0000256" key="1">
    <source>
        <dbReference type="ARBA" id="ARBA00005051"/>
    </source>
</evidence>
<evidence type="ECO:0000256" key="3">
    <source>
        <dbReference type="ARBA" id="ARBA00013253"/>
    </source>
</evidence>
<dbReference type="EC" id="2.7.6.3" evidence="3"/>
<evidence type="ECO:0000256" key="7">
    <source>
        <dbReference type="ARBA" id="ARBA00022777"/>
    </source>
</evidence>
<evidence type="ECO:0000256" key="12">
    <source>
        <dbReference type="ARBA" id="ARBA00033413"/>
    </source>
</evidence>
<dbReference type="EMBL" id="CP135076">
    <property type="protein sequence ID" value="WNO54581.1"/>
    <property type="molecule type" value="Genomic_DNA"/>
</dbReference>
<proteinExistence type="inferred from homology"/>
<evidence type="ECO:0000256" key="10">
    <source>
        <dbReference type="ARBA" id="ARBA00029409"/>
    </source>
</evidence>
<dbReference type="GO" id="GO:0003848">
    <property type="term" value="F:2-amino-4-hydroxy-6-hydroxymethyldihydropteridine diphosphokinase activity"/>
    <property type="evidence" value="ECO:0007669"/>
    <property type="project" value="UniProtKB-EC"/>
</dbReference>
<keyword evidence="6" id="KW-0547">Nucleotide-binding</keyword>
<dbReference type="InterPro" id="IPR000550">
    <property type="entry name" value="Hppk"/>
</dbReference>
<dbReference type="InterPro" id="IPR035907">
    <property type="entry name" value="Hppk_sf"/>
</dbReference>
<reference evidence="14 15" key="1">
    <citation type="submission" date="2023-09" db="EMBL/GenBank/DDBJ databases">
        <authorList>
            <person name="Rey-Velasco X."/>
        </authorList>
    </citation>
    <scope>NUCLEOTIDE SEQUENCE [LARGE SCALE GENOMIC DNA]</scope>
    <source>
        <strain evidence="14 15">W311</strain>
    </source>
</reference>
<keyword evidence="7" id="KW-0418">Kinase</keyword>
<evidence type="ECO:0000256" key="6">
    <source>
        <dbReference type="ARBA" id="ARBA00022741"/>
    </source>
</evidence>
<keyword evidence="5 14" id="KW-0808">Transferase</keyword>
<comment type="pathway">
    <text evidence="1">Cofactor biosynthesis; tetrahydrofolate biosynthesis; 2-amino-4-hydroxy-6-hydroxymethyl-7,8-dihydropteridine diphosphate from 7,8-dihydroneopterin triphosphate: step 4/4.</text>
</comment>
<evidence type="ECO:0000256" key="11">
    <source>
        <dbReference type="ARBA" id="ARBA00029766"/>
    </source>
</evidence>